<keyword evidence="2" id="KW-1160">Virus entry into host cell</keyword>
<dbReference type="NCBIfam" id="TIGR01537">
    <property type="entry name" value="portal_HK97"/>
    <property type="match status" value="1"/>
</dbReference>
<accession>A0A6J5NXC0</accession>
<sequence>MKYFDVLNATKHWRGDETRPNAASVRNVSYSDAMLESFGVSSSGTSVTATTAMRVSTVAACVAKISGAIVSMRLNTFRHNGGDVPEIAPRDDLWYKLNEQPSGNYTAAAFWESIIISMLLRGDAFALIRRSANGQIRELLFLPWGCVSPVREGGEVRYYVNMPTHNIKSWFAPSEILHFTGLGFDDTTLRSMSVIQYGARNSIGNALAMSEYAGKFFENGAHPSIILEAPEKMDADQIKLLQQAFANKYAGLSNAHRLPLVLTEGLKANQISIDANDAQLIEGQKFTVLDICRAFGVPPHLIGETSGSTSWGSGLEALGRGFVQYTLQPWLIKIEQEINRKLYPRDSGKFIEFDRDALIEGDLQAQGEYYRKAIGGNGSGDGWMTVNEIRRRKRLAPVAGGDTLFKSVAAATPAAKPDNGNPTK</sequence>
<evidence type="ECO:0000313" key="4">
    <source>
        <dbReference type="EMBL" id="CAB4163442.1"/>
    </source>
</evidence>
<dbReference type="Gene3D" id="1.20.1270.210">
    <property type="match status" value="1"/>
</dbReference>
<keyword evidence="2" id="KW-1162">Viral penetration into host cytoplasm</keyword>
<proteinExistence type="predicted"/>
<name>A0A6J5NXC0_9CAUD</name>
<keyword evidence="3" id="KW-0231">Viral genome packaging</keyword>
<reference evidence="4" key="1">
    <citation type="submission" date="2020-04" db="EMBL/GenBank/DDBJ databases">
        <authorList>
            <person name="Chiriac C."/>
            <person name="Salcher M."/>
            <person name="Ghai R."/>
            <person name="Kavagutti S V."/>
        </authorList>
    </citation>
    <scope>NUCLEOTIDE SEQUENCE</scope>
</reference>
<protein>
    <submittedName>
        <fullName evidence="4">COG4695 Phage-related protein</fullName>
    </submittedName>
</protein>
<evidence type="ECO:0000256" key="1">
    <source>
        <dbReference type="ARBA" id="ARBA00022950"/>
    </source>
</evidence>
<dbReference type="EMBL" id="LR796746">
    <property type="protein sequence ID" value="CAB4163442.1"/>
    <property type="molecule type" value="Genomic_DNA"/>
</dbReference>
<dbReference type="InterPro" id="IPR006944">
    <property type="entry name" value="Phage/GTA_portal"/>
</dbReference>
<evidence type="ECO:0000256" key="2">
    <source>
        <dbReference type="ARBA" id="ARBA00023009"/>
    </source>
</evidence>
<keyword evidence="1" id="KW-0118">Viral capsid assembly</keyword>
<dbReference type="Gene3D" id="3.40.140.120">
    <property type="match status" value="1"/>
</dbReference>
<dbReference type="Gene3D" id="3.30.1120.70">
    <property type="match status" value="1"/>
</dbReference>
<evidence type="ECO:0000256" key="3">
    <source>
        <dbReference type="ARBA" id="ARBA00023219"/>
    </source>
</evidence>
<dbReference type="Pfam" id="PF04860">
    <property type="entry name" value="Phage_portal"/>
    <property type="match status" value="1"/>
</dbReference>
<dbReference type="InterPro" id="IPR006427">
    <property type="entry name" value="Portal_HK97"/>
</dbReference>
<gene>
    <name evidence="4" type="ORF">UFOVP814_26</name>
</gene>
<organism evidence="4">
    <name type="scientific">uncultured Caudovirales phage</name>
    <dbReference type="NCBI Taxonomy" id="2100421"/>
    <lineage>
        <taxon>Viruses</taxon>
        <taxon>Duplodnaviria</taxon>
        <taxon>Heunggongvirae</taxon>
        <taxon>Uroviricota</taxon>
        <taxon>Caudoviricetes</taxon>
        <taxon>Peduoviridae</taxon>
        <taxon>Maltschvirus</taxon>
        <taxon>Maltschvirus maltsch</taxon>
    </lineage>
</organism>
<keyword evidence="1" id="KW-1188">Viral release from host cell</keyword>
<keyword evidence="2" id="KW-1171">Viral genome ejection through host cell envelope</keyword>